<dbReference type="Proteomes" id="UP000076761">
    <property type="component" value="Unassembled WGS sequence"/>
</dbReference>
<dbReference type="EMBL" id="KV425654">
    <property type="protein sequence ID" value="KZT18969.1"/>
    <property type="molecule type" value="Genomic_DNA"/>
</dbReference>
<proteinExistence type="predicted"/>
<sequence length="176" mass="19764">MSAALSPSPQHAPIDEWSSSGPSYSTLRGSYMTSSPSMGPMSALLDCTGNRLKAITERTKNTSRPTSHPITQHSDALRWLAHIEHACVATEMLQARQDDLCTHWPVLDEFILSQHYQAREGPYLQQRDRLWLQHGGIHLSPIFAFSTEEAFFCVFSIEGAFFYVFSTLSAAYVSFF</sequence>
<evidence type="ECO:0000313" key="2">
    <source>
        <dbReference type="EMBL" id="KZT18969.1"/>
    </source>
</evidence>
<feature type="region of interest" description="Disordered" evidence="1">
    <location>
        <begin position="1"/>
        <end position="20"/>
    </location>
</feature>
<name>A0A165MZ66_9AGAM</name>
<accession>A0A165MZ66</accession>
<gene>
    <name evidence="2" type="ORF">NEOLEDRAFT_1183779</name>
</gene>
<dbReference type="AlphaFoldDB" id="A0A165MZ66"/>
<evidence type="ECO:0000313" key="3">
    <source>
        <dbReference type="Proteomes" id="UP000076761"/>
    </source>
</evidence>
<keyword evidence="3" id="KW-1185">Reference proteome</keyword>
<organism evidence="2 3">
    <name type="scientific">Neolentinus lepideus HHB14362 ss-1</name>
    <dbReference type="NCBI Taxonomy" id="1314782"/>
    <lineage>
        <taxon>Eukaryota</taxon>
        <taxon>Fungi</taxon>
        <taxon>Dikarya</taxon>
        <taxon>Basidiomycota</taxon>
        <taxon>Agaricomycotina</taxon>
        <taxon>Agaricomycetes</taxon>
        <taxon>Gloeophyllales</taxon>
        <taxon>Gloeophyllaceae</taxon>
        <taxon>Neolentinus</taxon>
    </lineage>
</organism>
<dbReference type="InParanoid" id="A0A165MZ66"/>
<evidence type="ECO:0000256" key="1">
    <source>
        <dbReference type="SAM" id="MobiDB-lite"/>
    </source>
</evidence>
<protein>
    <submittedName>
        <fullName evidence="2">Uncharacterized protein</fullName>
    </submittedName>
</protein>
<reference evidence="2 3" key="1">
    <citation type="journal article" date="2016" name="Mol. Biol. Evol.">
        <title>Comparative Genomics of Early-Diverging Mushroom-Forming Fungi Provides Insights into the Origins of Lignocellulose Decay Capabilities.</title>
        <authorList>
            <person name="Nagy L.G."/>
            <person name="Riley R."/>
            <person name="Tritt A."/>
            <person name="Adam C."/>
            <person name="Daum C."/>
            <person name="Floudas D."/>
            <person name="Sun H."/>
            <person name="Yadav J.S."/>
            <person name="Pangilinan J."/>
            <person name="Larsson K.H."/>
            <person name="Matsuura K."/>
            <person name="Barry K."/>
            <person name="Labutti K."/>
            <person name="Kuo R."/>
            <person name="Ohm R.A."/>
            <person name="Bhattacharya S.S."/>
            <person name="Shirouzu T."/>
            <person name="Yoshinaga Y."/>
            <person name="Martin F.M."/>
            <person name="Grigoriev I.V."/>
            <person name="Hibbett D.S."/>
        </authorList>
    </citation>
    <scope>NUCLEOTIDE SEQUENCE [LARGE SCALE GENOMIC DNA]</scope>
    <source>
        <strain evidence="2 3">HHB14362 ss-1</strain>
    </source>
</reference>